<evidence type="ECO:0000313" key="7">
    <source>
        <dbReference type="EMBL" id="CAJ1000858.1"/>
    </source>
</evidence>
<evidence type="ECO:0000256" key="5">
    <source>
        <dbReference type="RuleBase" id="RU362028"/>
    </source>
</evidence>
<dbReference type="PANTHER" id="PTHR21600:SF44">
    <property type="entry name" value="RIBOSOMAL LARGE SUBUNIT PSEUDOURIDINE SYNTHASE D"/>
    <property type="match status" value="1"/>
</dbReference>
<dbReference type="Proteomes" id="UP001189619">
    <property type="component" value="Chromosome"/>
</dbReference>
<dbReference type="Pfam" id="PF00849">
    <property type="entry name" value="PseudoU_synth_2"/>
    <property type="match status" value="1"/>
</dbReference>
<evidence type="ECO:0000256" key="1">
    <source>
        <dbReference type="ARBA" id="ARBA00000073"/>
    </source>
</evidence>
<proteinExistence type="inferred from homology"/>
<accession>A0AA48M756</accession>
<comment type="catalytic activity">
    <reaction evidence="1 5">
        <text>a uridine in RNA = a pseudouridine in RNA</text>
        <dbReference type="Rhea" id="RHEA:48348"/>
        <dbReference type="Rhea" id="RHEA-COMP:12068"/>
        <dbReference type="Rhea" id="RHEA-COMP:12069"/>
        <dbReference type="ChEBI" id="CHEBI:65314"/>
        <dbReference type="ChEBI" id="CHEBI:65315"/>
    </reaction>
</comment>
<dbReference type="KEGG" id="bayd:BSPP4475_00780"/>
<dbReference type="PANTHER" id="PTHR21600">
    <property type="entry name" value="MITOCHONDRIAL RNA PSEUDOURIDINE SYNTHASE"/>
    <property type="match status" value="1"/>
</dbReference>
<dbReference type="GO" id="GO:0003723">
    <property type="term" value="F:RNA binding"/>
    <property type="evidence" value="ECO:0007669"/>
    <property type="project" value="InterPro"/>
</dbReference>
<dbReference type="InterPro" id="IPR050188">
    <property type="entry name" value="RluA_PseudoU_synthase"/>
</dbReference>
<dbReference type="Gene3D" id="3.30.2350.10">
    <property type="entry name" value="Pseudouridine synthase"/>
    <property type="match status" value="1"/>
</dbReference>
<keyword evidence="8" id="KW-1185">Reference proteome</keyword>
<evidence type="ECO:0000259" key="6">
    <source>
        <dbReference type="Pfam" id="PF00849"/>
    </source>
</evidence>
<name>A0AA48M756_9BACL</name>
<dbReference type="EMBL" id="OY569118">
    <property type="protein sequence ID" value="CAJ1000858.1"/>
    <property type="molecule type" value="Genomic_DNA"/>
</dbReference>
<evidence type="ECO:0000256" key="3">
    <source>
        <dbReference type="ARBA" id="ARBA00023235"/>
    </source>
</evidence>
<dbReference type="GO" id="GO:0009982">
    <property type="term" value="F:pseudouridine synthase activity"/>
    <property type="evidence" value="ECO:0007669"/>
    <property type="project" value="InterPro"/>
</dbReference>
<evidence type="ECO:0000256" key="2">
    <source>
        <dbReference type="ARBA" id="ARBA00010876"/>
    </source>
</evidence>
<dbReference type="GO" id="GO:0000455">
    <property type="term" value="P:enzyme-directed rRNA pseudouridine synthesis"/>
    <property type="evidence" value="ECO:0007669"/>
    <property type="project" value="TreeGrafter"/>
</dbReference>
<dbReference type="EC" id="5.4.99.-" evidence="5"/>
<protein>
    <recommendedName>
        <fullName evidence="5">Pseudouridine synthase</fullName>
        <ecNumber evidence="5">5.4.99.-</ecNumber>
    </recommendedName>
</protein>
<gene>
    <name evidence="7" type="ORF">BSPP4475_00780</name>
</gene>
<evidence type="ECO:0000256" key="4">
    <source>
        <dbReference type="PIRSR" id="PIRSR606225-1"/>
    </source>
</evidence>
<evidence type="ECO:0000313" key="8">
    <source>
        <dbReference type="Proteomes" id="UP001189619"/>
    </source>
</evidence>
<keyword evidence="3 5" id="KW-0413">Isomerase</keyword>
<organism evidence="7 8">
    <name type="scientific">Brevibacillus aydinogluensis</name>
    <dbReference type="NCBI Taxonomy" id="927786"/>
    <lineage>
        <taxon>Bacteria</taxon>
        <taxon>Bacillati</taxon>
        <taxon>Bacillota</taxon>
        <taxon>Bacilli</taxon>
        <taxon>Bacillales</taxon>
        <taxon>Paenibacillaceae</taxon>
        <taxon>Brevibacillus</taxon>
    </lineage>
</organism>
<dbReference type="NCBIfam" id="TIGR00005">
    <property type="entry name" value="rluA_subfam"/>
    <property type="match status" value="1"/>
</dbReference>
<dbReference type="SUPFAM" id="SSF55120">
    <property type="entry name" value="Pseudouridine synthase"/>
    <property type="match status" value="1"/>
</dbReference>
<comment type="function">
    <text evidence="5">Responsible for synthesis of pseudouridine from uracil.</text>
</comment>
<comment type="similarity">
    <text evidence="2 5">Belongs to the pseudouridine synthase RluA family.</text>
</comment>
<dbReference type="PROSITE" id="PS01129">
    <property type="entry name" value="PSI_RLU"/>
    <property type="match status" value="1"/>
</dbReference>
<dbReference type="AlphaFoldDB" id="A0AA48M756"/>
<sequence>MSRKGWLEYVVTQEDAGLTVEQIARQKLSVSGRMLQRLTRSKGILLNRKSPFLQRQVKAGDKIAVRVQDNRLGQDKGPAMKASSLPMPPVVQVDVLFEDDHLLVVCKPAGMMVHPTRREQGNTLVHILADQYRYKGENIQIHAVHRLDKETSGVILLAKSSYGHLLADRLLREGSIKREYLAVASGVVENDADTIHAPIGRDPRHPTRRRVMDSGDPAVTHYEVIARSEEATLVRVWLETGRTHQIRVHFQHIGHPLVGDAMYGGNSGLIRRQALHAWRLSFVHPVSGEEIVCTAPMPEDMTSLITRLRL</sequence>
<dbReference type="InterPro" id="IPR006145">
    <property type="entry name" value="PsdUridine_synth_RsuA/RluA"/>
</dbReference>
<dbReference type="InterPro" id="IPR006224">
    <property type="entry name" value="PsdUridine_synth_RluA-like_CS"/>
</dbReference>
<dbReference type="RefSeq" id="WP_304414898.1">
    <property type="nucleotide sequence ID" value="NZ_OY569118.1"/>
</dbReference>
<dbReference type="GO" id="GO:0140098">
    <property type="term" value="F:catalytic activity, acting on RNA"/>
    <property type="evidence" value="ECO:0007669"/>
    <property type="project" value="UniProtKB-ARBA"/>
</dbReference>
<dbReference type="InterPro" id="IPR020103">
    <property type="entry name" value="PsdUridine_synth_cat_dom_sf"/>
</dbReference>
<feature type="active site" evidence="4">
    <location>
        <position position="148"/>
    </location>
</feature>
<reference evidence="7" key="1">
    <citation type="submission" date="2023-07" db="EMBL/GenBank/DDBJ databases">
        <authorList>
            <person name="Ivanov I."/>
            <person name="Teneva D."/>
            <person name="Stoikov I."/>
        </authorList>
    </citation>
    <scope>NUCLEOTIDE SEQUENCE</scope>
    <source>
        <strain evidence="7">4475</strain>
    </source>
</reference>
<feature type="domain" description="Pseudouridine synthase RsuA/RluA-like" evidence="6">
    <location>
        <begin position="101"/>
        <end position="252"/>
    </location>
</feature>
<dbReference type="CDD" id="cd02869">
    <property type="entry name" value="PseudoU_synth_RluA_like"/>
    <property type="match status" value="1"/>
</dbReference>
<dbReference type="InterPro" id="IPR006225">
    <property type="entry name" value="PsdUridine_synth_RluC/D"/>
</dbReference>